<dbReference type="InterPro" id="IPR006143">
    <property type="entry name" value="RND_pump_MFP"/>
</dbReference>
<evidence type="ECO:0000256" key="1">
    <source>
        <dbReference type="ARBA" id="ARBA00004519"/>
    </source>
</evidence>
<dbReference type="Gene3D" id="2.40.420.20">
    <property type="match status" value="1"/>
</dbReference>
<dbReference type="Proteomes" id="UP000599009">
    <property type="component" value="Unassembled WGS sequence"/>
</dbReference>
<comment type="similarity">
    <text evidence="2">Belongs to the membrane fusion protein (MFP) (TC 8.A.1) family.</text>
</comment>
<dbReference type="PANTHER" id="PTHR30158">
    <property type="entry name" value="ACRA/E-RELATED COMPONENT OF DRUG EFFLUX TRANSPORTER"/>
    <property type="match status" value="1"/>
</dbReference>
<evidence type="ECO:0000259" key="8">
    <source>
        <dbReference type="Pfam" id="PF25967"/>
    </source>
</evidence>
<dbReference type="RefSeq" id="WP_132986623.1">
    <property type="nucleotide sequence ID" value="NZ_BMME01000002.1"/>
</dbReference>
<sequence length="402" mass="42637">MNIRSVSINSSIRLSLVAIGLAAAIALAGSGCSSDAAANPDAPPAPGVGVATVVDTPVRQWDEFSGRIAAVESVELRPRVSGYVQRVAYDEGSEVEKGDLLFVIDQRPYRAALDQAEAQLERARAEARLSRNQHTRAQSLVEARAISREEFETRRAASAEGAAGVRAAEAAVAAARLDLQFTEVRAPVAGRAGRALVTAGNLAQADATLLTTVVSQDPVHVHFDADERAFLRYQALSRSGARDATSNPVRVGLMDEEGHPHAGTVDFVDNRVDSATGTVRARAVLPNPDRVFTPGLFARVQLEGSAEFDALLVDDKAVLTDQDRKYVYVLGDDNTAQRRDVTLGRVVDGLRVVETGLESGDQVIVAGVQKVFFPGMPVAPEQVAMTPEQAPDAAVIAAAATR</sequence>
<feature type="domain" description="Multidrug resistance protein MdtA-like alpha-helical hairpin" evidence="5">
    <location>
        <begin position="113"/>
        <end position="182"/>
    </location>
</feature>
<evidence type="ECO:0000313" key="9">
    <source>
        <dbReference type="EMBL" id="GGK15851.1"/>
    </source>
</evidence>
<dbReference type="Pfam" id="PF25967">
    <property type="entry name" value="RND-MFP_C"/>
    <property type="match status" value="1"/>
</dbReference>
<gene>
    <name evidence="9" type="primary">mexE</name>
    <name evidence="9" type="ORF">GCM10011394_26320</name>
</gene>
<evidence type="ECO:0000313" key="10">
    <source>
        <dbReference type="Proteomes" id="UP000599009"/>
    </source>
</evidence>
<evidence type="ECO:0000256" key="3">
    <source>
        <dbReference type="SAM" id="Coils"/>
    </source>
</evidence>
<name>A0ABQ2EP69_9GAMM</name>
<feature type="coiled-coil region" evidence="3">
    <location>
        <begin position="106"/>
        <end position="133"/>
    </location>
</feature>
<dbReference type="Pfam" id="PF25917">
    <property type="entry name" value="BSH_RND"/>
    <property type="match status" value="1"/>
</dbReference>
<keyword evidence="10" id="KW-1185">Reference proteome</keyword>
<dbReference type="InterPro" id="IPR058627">
    <property type="entry name" value="MdtA-like_C"/>
</dbReference>
<reference evidence="10" key="1">
    <citation type="journal article" date="2019" name="Int. J. Syst. Evol. Microbiol.">
        <title>The Global Catalogue of Microorganisms (GCM) 10K type strain sequencing project: providing services to taxonomists for standard genome sequencing and annotation.</title>
        <authorList>
            <consortium name="The Broad Institute Genomics Platform"/>
            <consortium name="The Broad Institute Genome Sequencing Center for Infectious Disease"/>
            <person name="Wu L."/>
            <person name="Ma J."/>
        </authorList>
    </citation>
    <scope>NUCLEOTIDE SEQUENCE [LARGE SCALE GENOMIC DNA]</scope>
    <source>
        <strain evidence="10">CGMCC 1.8985</strain>
    </source>
</reference>
<evidence type="ECO:0000256" key="4">
    <source>
        <dbReference type="SAM" id="SignalP"/>
    </source>
</evidence>
<comment type="subcellular location">
    <subcellularLocation>
        <location evidence="1">Cell inner membrane</location>
        <topology evidence="1">Lipid-anchor</topology>
    </subcellularLocation>
</comment>
<dbReference type="Gene3D" id="2.40.30.170">
    <property type="match status" value="1"/>
</dbReference>
<comment type="caution">
    <text evidence="9">The sequence shown here is derived from an EMBL/GenBank/DDBJ whole genome shotgun (WGS) entry which is preliminary data.</text>
</comment>
<dbReference type="InterPro" id="IPR058624">
    <property type="entry name" value="MdtA-like_HH"/>
</dbReference>
<evidence type="ECO:0000256" key="2">
    <source>
        <dbReference type="ARBA" id="ARBA00009477"/>
    </source>
</evidence>
<dbReference type="Pfam" id="PF25944">
    <property type="entry name" value="Beta-barrel_RND"/>
    <property type="match status" value="1"/>
</dbReference>
<evidence type="ECO:0000259" key="5">
    <source>
        <dbReference type="Pfam" id="PF25876"/>
    </source>
</evidence>
<dbReference type="Pfam" id="PF25876">
    <property type="entry name" value="HH_MFP_RND"/>
    <property type="match status" value="1"/>
</dbReference>
<accession>A0ABQ2EP69</accession>
<feature type="signal peptide" evidence="4">
    <location>
        <begin position="1"/>
        <end position="28"/>
    </location>
</feature>
<dbReference type="PANTHER" id="PTHR30158:SF26">
    <property type="entry name" value="RESISTANCE-NODULATION-CELL DIVISION (RND) MULTIDRUG EFFLUX MEMBRANE FUSION PROTEIN MEXE"/>
    <property type="match status" value="1"/>
</dbReference>
<dbReference type="InterPro" id="IPR058625">
    <property type="entry name" value="MdtA-like_BSH"/>
</dbReference>
<keyword evidence="3" id="KW-0175">Coiled coil</keyword>
<evidence type="ECO:0000259" key="7">
    <source>
        <dbReference type="Pfam" id="PF25944"/>
    </source>
</evidence>
<evidence type="ECO:0000259" key="6">
    <source>
        <dbReference type="Pfam" id="PF25917"/>
    </source>
</evidence>
<dbReference type="PROSITE" id="PS51257">
    <property type="entry name" value="PROKAR_LIPOPROTEIN"/>
    <property type="match status" value="1"/>
</dbReference>
<dbReference type="EMBL" id="BMME01000002">
    <property type="protein sequence ID" value="GGK15851.1"/>
    <property type="molecule type" value="Genomic_DNA"/>
</dbReference>
<feature type="chain" id="PRO_5047124086" evidence="4">
    <location>
        <begin position="29"/>
        <end position="402"/>
    </location>
</feature>
<proteinExistence type="inferred from homology"/>
<keyword evidence="4" id="KW-0732">Signal</keyword>
<dbReference type="Gene3D" id="1.10.287.470">
    <property type="entry name" value="Helix hairpin bin"/>
    <property type="match status" value="1"/>
</dbReference>
<dbReference type="NCBIfam" id="TIGR01730">
    <property type="entry name" value="RND_mfp"/>
    <property type="match status" value="1"/>
</dbReference>
<protein>
    <submittedName>
        <fullName evidence="9">MexE family multidrug efflux RND transporter periplasmic adaptor subunit</fullName>
    </submittedName>
</protein>
<dbReference type="SUPFAM" id="SSF111369">
    <property type="entry name" value="HlyD-like secretion proteins"/>
    <property type="match status" value="1"/>
</dbReference>
<dbReference type="InterPro" id="IPR058626">
    <property type="entry name" value="MdtA-like_b-barrel"/>
</dbReference>
<organism evidence="9 10">
    <name type="scientific">Luteimonas terricola</name>
    <dbReference type="NCBI Taxonomy" id="645597"/>
    <lineage>
        <taxon>Bacteria</taxon>
        <taxon>Pseudomonadati</taxon>
        <taxon>Pseudomonadota</taxon>
        <taxon>Gammaproteobacteria</taxon>
        <taxon>Lysobacterales</taxon>
        <taxon>Lysobacteraceae</taxon>
        <taxon>Luteimonas</taxon>
    </lineage>
</organism>
<feature type="domain" description="Multidrug resistance protein MdtA-like C-terminal permuted SH3" evidence="8">
    <location>
        <begin position="310"/>
        <end position="370"/>
    </location>
</feature>
<feature type="domain" description="Multidrug resistance protein MdtA-like barrel-sandwich hybrid" evidence="6">
    <location>
        <begin position="73"/>
        <end position="212"/>
    </location>
</feature>
<dbReference type="Gene3D" id="2.40.50.100">
    <property type="match status" value="1"/>
</dbReference>
<feature type="domain" description="Multidrug resistance protein MdtA-like beta-barrel" evidence="7">
    <location>
        <begin position="220"/>
        <end position="303"/>
    </location>
</feature>